<dbReference type="EMBL" id="CAUYUJ010017742">
    <property type="protein sequence ID" value="CAK0877481.1"/>
    <property type="molecule type" value="Genomic_DNA"/>
</dbReference>
<protein>
    <submittedName>
        <fullName evidence="2">Uncharacterized protein</fullName>
    </submittedName>
</protein>
<comment type="caution">
    <text evidence="2">The sequence shown here is derived from an EMBL/GenBank/DDBJ whole genome shotgun (WGS) entry which is preliminary data.</text>
</comment>
<name>A0ABN9VV77_9DINO</name>
<feature type="compositionally biased region" description="Low complexity" evidence="1">
    <location>
        <begin position="35"/>
        <end position="45"/>
    </location>
</feature>
<feature type="compositionally biased region" description="Basic and acidic residues" evidence="1">
    <location>
        <begin position="84"/>
        <end position="95"/>
    </location>
</feature>
<evidence type="ECO:0000313" key="3">
    <source>
        <dbReference type="Proteomes" id="UP001189429"/>
    </source>
</evidence>
<sequence length="156" mass="17158">MRPRFTLERSHGQPLERVRGNALTAESPPSARAHASQCPAQAAQRPQPPPSACNWTCTCPTTTGAHAAEERTSEEEEEEEEEDHLINKAEDREVEVADSQRSPQTPDLEPRAWSWRVPGEACASSVRLLFQLDGANGYLLTCQLSKAICNHKTLGA</sequence>
<feature type="compositionally biased region" description="Basic and acidic residues" evidence="1">
    <location>
        <begin position="1"/>
        <end position="19"/>
    </location>
</feature>
<proteinExistence type="predicted"/>
<feature type="compositionally biased region" description="Polar residues" evidence="1">
    <location>
        <begin position="54"/>
        <end position="64"/>
    </location>
</feature>
<keyword evidence="3" id="KW-1185">Reference proteome</keyword>
<evidence type="ECO:0000256" key="1">
    <source>
        <dbReference type="SAM" id="MobiDB-lite"/>
    </source>
</evidence>
<feature type="compositionally biased region" description="Acidic residues" evidence="1">
    <location>
        <begin position="72"/>
        <end position="83"/>
    </location>
</feature>
<reference evidence="2" key="1">
    <citation type="submission" date="2023-10" db="EMBL/GenBank/DDBJ databases">
        <authorList>
            <person name="Chen Y."/>
            <person name="Shah S."/>
            <person name="Dougan E. K."/>
            <person name="Thang M."/>
            <person name="Chan C."/>
        </authorList>
    </citation>
    <scope>NUCLEOTIDE SEQUENCE [LARGE SCALE GENOMIC DNA]</scope>
</reference>
<feature type="region of interest" description="Disordered" evidence="1">
    <location>
        <begin position="1"/>
        <end position="112"/>
    </location>
</feature>
<organism evidence="2 3">
    <name type="scientific">Prorocentrum cordatum</name>
    <dbReference type="NCBI Taxonomy" id="2364126"/>
    <lineage>
        <taxon>Eukaryota</taxon>
        <taxon>Sar</taxon>
        <taxon>Alveolata</taxon>
        <taxon>Dinophyceae</taxon>
        <taxon>Prorocentrales</taxon>
        <taxon>Prorocentraceae</taxon>
        <taxon>Prorocentrum</taxon>
    </lineage>
</organism>
<dbReference type="Proteomes" id="UP001189429">
    <property type="component" value="Unassembled WGS sequence"/>
</dbReference>
<gene>
    <name evidence="2" type="ORF">PCOR1329_LOCUS61529</name>
</gene>
<accession>A0ABN9VV77</accession>
<evidence type="ECO:0000313" key="2">
    <source>
        <dbReference type="EMBL" id="CAK0877481.1"/>
    </source>
</evidence>